<dbReference type="InterPro" id="IPR028344">
    <property type="entry name" value="ParE1/4"/>
</dbReference>
<dbReference type="InterPro" id="IPR007712">
    <property type="entry name" value="RelE/ParE_toxin"/>
</dbReference>
<dbReference type="Pfam" id="PF05016">
    <property type="entry name" value="ParE_toxin"/>
    <property type="match status" value="1"/>
</dbReference>
<reference evidence="3 4" key="1">
    <citation type="submission" date="2019-06" db="EMBL/GenBank/DDBJ databases">
        <title>The draft genome of Rhizobium smilacinae PTYR-5.</title>
        <authorList>
            <person name="Liu L."/>
            <person name="Li L."/>
            <person name="Zhang X."/>
        </authorList>
    </citation>
    <scope>NUCLEOTIDE SEQUENCE [LARGE SCALE GENOMIC DNA]</scope>
    <source>
        <strain evidence="3 4">PTYR-5</strain>
    </source>
</reference>
<evidence type="ECO:0000313" key="3">
    <source>
        <dbReference type="EMBL" id="TNM60848.1"/>
    </source>
</evidence>
<proteinExistence type="inferred from homology"/>
<evidence type="ECO:0000256" key="1">
    <source>
        <dbReference type="ARBA" id="ARBA00022649"/>
    </source>
</evidence>
<gene>
    <name evidence="3" type="ORF">FHP24_23900</name>
</gene>
<dbReference type="InterPro" id="IPR035093">
    <property type="entry name" value="RelE/ParE_toxin_dom_sf"/>
</dbReference>
<dbReference type="AlphaFoldDB" id="A0A5C4XBR5"/>
<dbReference type="EMBL" id="VDMN01000007">
    <property type="protein sequence ID" value="TNM60848.1"/>
    <property type="molecule type" value="Genomic_DNA"/>
</dbReference>
<evidence type="ECO:0000256" key="2">
    <source>
        <dbReference type="PIRNR" id="PIRNR029218"/>
    </source>
</evidence>
<dbReference type="Proteomes" id="UP000311605">
    <property type="component" value="Unassembled WGS sequence"/>
</dbReference>
<keyword evidence="1" id="KW-1277">Toxin-antitoxin system</keyword>
<comment type="caution">
    <text evidence="3">The sequence shown here is derived from an EMBL/GenBank/DDBJ whole genome shotgun (WGS) entry which is preliminary data.</text>
</comment>
<dbReference type="OrthoDB" id="7173315at2"/>
<dbReference type="RefSeq" id="WP_139678759.1">
    <property type="nucleotide sequence ID" value="NZ_VDMN01000007.1"/>
</dbReference>
<keyword evidence="4" id="KW-1185">Reference proteome</keyword>
<accession>A0A5C4XBR5</accession>
<organism evidence="3 4">
    <name type="scientific">Aliirhizobium smilacinae</name>
    <dbReference type="NCBI Taxonomy" id="1395944"/>
    <lineage>
        <taxon>Bacteria</taxon>
        <taxon>Pseudomonadati</taxon>
        <taxon>Pseudomonadota</taxon>
        <taxon>Alphaproteobacteria</taxon>
        <taxon>Hyphomicrobiales</taxon>
        <taxon>Rhizobiaceae</taxon>
        <taxon>Aliirhizobium</taxon>
    </lineage>
</organism>
<dbReference type="PIRSF" id="PIRSF029218">
    <property type="entry name" value="ParE"/>
    <property type="match status" value="1"/>
</dbReference>
<name>A0A5C4XBR5_9HYPH</name>
<protein>
    <recommendedName>
        <fullName evidence="2">Toxin</fullName>
    </recommendedName>
</protein>
<dbReference type="Gene3D" id="3.30.2310.20">
    <property type="entry name" value="RelE-like"/>
    <property type="match status" value="1"/>
</dbReference>
<comment type="similarity">
    <text evidence="2">Belongs to the RelE toxin family.</text>
</comment>
<evidence type="ECO:0000313" key="4">
    <source>
        <dbReference type="Proteomes" id="UP000311605"/>
    </source>
</evidence>
<sequence length="96" mass="11213">MKTLVFSPKAEADIDEIYDYTEEHWGFEKAKAYIFDLRDACRMIAEGRRSGKVIAGLKRDYLALSFNSHVIIYLGGDDRIAIIRILHQRMNVRRHL</sequence>